<dbReference type="InterPro" id="IPR006638">
    <property type="entry name" value="Elp3/MiaA/NifB-like_rSAM"/>
</dbReference>
<dbReference type="GO" id="GO:0003824">
    <property type="term" value="F:catalytic activity"/>
    <property type="evidence" value="ECO:0007669"/>
    <property type="project" value="InterPro"/>
</dbReference>
<protein>
    <recommendedName>
        <fullName evidence="1">Radical SAM core domain-containing protein</fullName>
    </recommendedName>
</protein>
<dbReference type="NCBIfam" id="TIGR03936">
    <property type="entry name" value="sam_1_link_chp"/>
    <property type="match status" value="1"/>
</dbReference>
<keyword evidence="3" id="KW-1185">Reference proteome</keyword>
<dbReference type="AlphaFoldDB" id="A0A1Y1S1V4"/>
<dbReference type="Pfam" id="PF10105">
    <property type="entry name" value="DUF2344"/>
    <property type="match status" value="1"/>
</dbReference>
<evidence type="ECO:0000313" key="3">
    <source>
        <dbReference type="Proteomes" id="UP000192343"/>
    </source>
</evidence>
<accession>A0A1Y1S1V4</accession>
<dbReference type="OrthoDB" id="9806827at2"/>
<organism evidence="2 3">
    <name type="scientific">Marispirochaeta aestuarii</name>
    <dbReference type="NCBI Taxonomy" id="1963862"/>
    <lineage>
        <taxon>Bacteria</taxon>
        <taxon>Pseudomonadati</taxon>
        <taxon>Spirochaetota</taxon>
        <taxon>Spirochaetia</taxon>
        <taxon>Spirochaetales</taxon>
        <taxon>Spirochaetaceae</taxon>
        <taxon>Marispirochaeta</taxon>
    </lineage>
</organism>
<reference evidence="2 3" key="1">
    <citation type="submission" date="2017-03" db="EMBL/GenBank/DDBJ databases">
        <title>Draft Genome sequence of Marispirochaeta sp. strain JC444.</title>
        <authorList>
            <person name="Shivani Y."/>
            <person name="Subhash Y."/>
            <person name="Sasikala C."/>
            <person name="Ramana C."/>
        </authorList>
    </citation>
    <scope>NUCLEOTIDE SEQUENCE [LARGE SCALE GENOMIC DNA]</scope>
    <source>
        <strain evidence="2 3">JC444</strain>
    </source>
</reference>
<evidence type="ECO:0000259" key="1">
    <source>
        <dbReference type="PROSITE" id="PS51918"/>
    </source>
</evidence>
<gene>
    <name evidence="2" type="ORF">B4O97_05910</name>
</gene>
<dbReference type="SFLD" id="SFLDG01082">
    <property type="entry name" value="B12-binding_domain_containing"/>
    <property type="match status" value="1"/>
</dbReference>
<dbReference type="SUPFAM" id="SSF102114">
    <property type="entry name" value="Radical SAM enzymes"/>
    <property type="match status" value="1"/>
</dbReference>
<name>A0A1Y1S1V4_9SPIO</name>
<dbReference type="Gene3D" id="3.80.30.20">
    <property type="entry name" value="tm_1862 like domain"/>
    <property type="match status" value="1"/>
</dbReference>
<dbReference type="GO" id="GO:0051536">
    <property type="term" value="F:iron-sulfur cluster binding"/>
    <property type="evidence" value="ECO:0007669"/>
    <property type="project" value="InterPro"/>
</dbReference>
<proteinExistence type="predicted"/>
<dbReference type="InterPro" id="IPR023404">
    <property type="entry name" value="rSAM_horseshoe"/>
</dbReference>
<evidence type="ECO:0000313" key="2">
    <source>
        <dbReference type="EMBL" id="ORC36598.1"/>
    </source>
</evidence>
<dbReference type="SMART" id="SM00729">
    <property type="entry name" value="Elp3"/>
    <property type="match status" value="1"/>
</dbReference>
<sequence>MRTNILDALGNSLLSVEKPARYVGGEYAIIRKPEDTKFRIALSFPDLYEIGMSNYSIRILYSMLNALEDVACERVFVPAPDFEELLNRKNLPLYSLENARPVRDFDILAFTVGYELSATSILSVLDMGGVPLRSADRGPGDPIVVAGGSALTNPAPLSNFLDAVFIGEAEQVWSELIEQLRDAKTKGAGRRELLELVHQHPNIWYPGKSEKTSRAVWQGFGCNPFFQKFPLPGMSAVQDHGVVEIMRGCPNGCRFCHAGVVYRPHREKEIDIIMEEAEYLFHKYGYREITLSSLSTGDYSQLQSLVDLLTARFSDRQVSFSLPSLRVNSFTLPILNRISEVRKSGLTFAVETPELAGQLSINKEVPAERIIEILNAAKKFGWRSAKFYFMIGLPQDSESTPQAIIDYLEEIRKKTGVRIHLTVNTFIPKPHTPFQRSYQLSEEKALNTIHSIRNGLNRKLYKFGYHSPFASILEGLISRGDERVGGIIEKAYYAGARLDAWEEYLNRDLWRKILQEESWDPISEVSRPRSADEVLPWDSIDIGVRKSYLEAEYRRAEKGELTDPCKQLCRHNCGACDDEKGIDLAQPALNDKPENKVQPIENARKFKRFLFSFTKEGPSRFLSHKNLVTVFQRLFTRQEIPVQYTQGFNPKPKLEFAHPLSLGVSSYHEVAMIFLDEDFEPREFSRLCNTSMPEGMRIISGTFFDFPQGVKSVMSYYHGSDYELKVRRNFAETHEQEIQNLFSPHLDTPLEQEENYVFRFFYPDGKADVKGISRLLRSSFTDNLEEFELTRIKTYFRSEHPDSVPVSLPGSSSGP</sequence>
<dbReference type="Pfam" id="PF19864">
    <property type="entry name" value="Radical_SAM_N2"/>
    <property type="match status" value="1"/>
</dbReference>
<dbReference type="InterPro" id="IPR018768">
    <property type="entry name" value="DUF2344"/>
</dbReference>
<dbReference type="PROSITE" id="PS51918">
    <property type="entry name" value="RADICAL_SAM"/>
    <property type="match status" value="1"/>
</dbReference>
<dbReference type="CDD" id="cd01335">
    <property type="entry name" value="Radical_SAM"/>
    <property type="match status" value="1"/>
</dbReference>
<dbReference type="Proteomes" id="UP000192343">
    <property type="component" value="Unassembled WGS sequence"/>
</dbReference>
<dbReference type="PANTHER" id="PTHR42731:SF1">
    <property type="entry name" value="RADICAL SAM DOMAIN PROTEIN"/>
    <property type="match status" value="1"/>
</dbReference>
<feature type="domain" description="Radical SAM core" evidence="1">
    <location>
        <begin position="235"/>
        <end position="459"/>
    </location>
</feature>
<dbReference type="EMBL" id="MWQY01000005">
    <property type="protein sequence ID" value="ORC36598.1"/>
    <property type="molecule type" value="Genomic_DNA"/>
</dbReference>
<comment type="caution">
    <text evidence="2">The sequence shown here is derived from an EMBL/GenBank/DDBJ whole genome shotgun (WGS) entry which is preliminary data.</text>
</comment>
<dbReference type="SFLD" id="SFLDS00029">
    <property type="entry name" value="Radical_SAM"/>
    <property type="match status" value="1"/>
</dbReference>
<dbReference type="InterPro" id="IPR058240">
    <property type="entry name" value="rSAM_sf"/>
</dbReference>
<dbReference type="STRING" id="1963862.B4O97_05910"/>
<dbReference type="InterPro" id="IPR045784">
    <property type="entry name" value="Radical_SAM_N2"/>
</dbReference>
<dbReference type="PANTHER" id="PTHR42731">
    <property type="entry name" value="SLL1084 PROTEIN"/>
    <property type="match status" value="1"/>
</dbReference>
<dbReference type="InterPro" id="IPR007197">
    <property type="entry name" value="rSAM"/>
</dbReference>
<dbReference type="RefSeq" id="WP_083049146.1">
    <property type="nucleotide sequence ID" value="NZ_MWQY01000005.1"/>
</dbReference>
<dbReference type="Pfam" id="PF04055">
    <property type="entry name" value="Radical_SAM"/>
    <property type="match status" value="1"/>
</dbReference>